<dbReference type="EMBL" id="PJNB01000001">
    <property type="protein sequence ID" value="PKW15816.1"/>
    <property type="molecule type" value="Genomic_DNA"/>
</dbReference>
<sequence length="40" mass="4437">MLAGLALLRRWRAHRRAAAADSDRPNLVLGINAQVCPARR</sequence>
<dbReference type="AlphaFoldDB" id="A0A2N3XYQ8"/>
<dbReference type="Proteomes" id="UP000233786">
    <property type="component" value="Unassembled WGS sequence"/>
</dbReference>
<organism evidence="1 2">
    <name type="scientific">Saccharopolyspora spinosa</name>
    <dbReference type="NCBI Taxonomy" id="60894"/>
    <lineage>
        <taxon>Bacteria</taxon>
        <taxon>Bacillati</taxon>
        <taxon>Actinomycetota</taxon>
        <taxon>Actinomycetes</taxon>
        <taxon>Pseudonocardiales</taxon>
        <taxon>Pseudonocardiaceae</taxon>
        <taxon>Saccharopolyspora</taxon>
    </lineage>
</organism>
<proteinExistence type="predicted"/>
<evidence type="ECO:0000313" key="2">
    <source>
        <dbReference type="Proteomes" id="UP000233786"/>
    </source>
</evidence>
<evidence type="ECO:0000313" key="1">
    <source>
        <dbReference type="EMBL" id="PKW15816.1"/>
    </source>
</evidence>
<gene>
    <name evidence="1" type="ORF">A8926_3585</name>
</gene>
<comment type="caution">
    <text evidence="1">The sequence shown here is derived from an EMBL/GenBank/DDBJ whole genome shotgun (WGS) entry which is preliminary data.</text>
</comment>
<protein>
    <submittedName>
        <fullName evidence="1">Glutamate decarboxylase</fullName>
    </submittedName>
</protein>
<name>A0A2N3XYQ8_SACSN</name>
<keyword evidence="2" id="KW-1185">Reference proteome</keyword>
<reference evidence="1" key="1">
    <citation type="submission" date="2017-12" db="EMBL/GenBank/DDBJ databases">
        <title>Sequencing the genomes of 1000 Actinobacteria strains.</title>
        <authorList>
            <person name="Klenk H.-P."/>
        </authorList>
    </citation>
    <scope>NUCLEOTIDE SEQUENCE [LARGE SCALE GENOMIC DNA]</scope>
    <source>
        <strain evidence="1">DSM 44228</strain>
    </source>
</reference>
<dbReference type="STRING" id="994479.GCA_000194155_03633"/>
<accession>A0A2N3XYQ8</accession>